<dbReference type="Proteomes" id="UP001153269">
    <property type="component" value="Unassembled WGS sequence"/>
</dbReference>
<organism evidence="2 3">
    <name type="scientific">Pleuronectes platessa</name>
    <name type="common">European plaice</name>
    <dbReference type="NCBI Taxonomy" id="8262"/>
    <lineage>
        <taxon>Eukaryota</taxon>
        <taxon>Metazoa</taxon>
        <taxon>Chordata</taxon>
        <taxon>Craniata</taxon>
        <taxon>Vertebrata</taxon>
        <taxon>Euteleostomi</taxon>
        <taxon>Actinopterygii</taxon>
        <taxon>Neopterygii</taxon>
        <taxon>Teleostei</taxon>
        <taxon>Neoteleostei</taxon>
        <taxon>Acanthomorphata</taxon>
        <taxon>Carangaria</taxon>
        <taxon>Pleuronectiformes</taxon>
        <taxon>Pleuronectoidei</taxon>
        <taxon>Pleuronectidae</taxon>
        <taxon>Pleuronectes</taxon>
    </lineage>
</organism>
<evidence type="ECO:0000313" key="2">
    <source>
        <dbReference type="EMBL" id="CAB1452663.1"/>
    </source>
</evidence>
<proteinExistence type="predicted"/>
<feature type="region of interest" description="Disordered" evidence="1">
    <location>
        <begin position="83"/>
        <end position="113"/>
    </location>
</feature>
<keyword evidence="3" id="KW-1185">Reference proteome</keyword>
<feature type="compositionally biased region" description="Polar residues" evidence="1">
    <location>
        <begin position="87"/>
        <end position="99"/>
    </location>
</feature>
<name>A0A9N7VNZ8_PLEPL</name>
<comment type="caution">
    <text evidence="2">The sequence shown here is derived from an EMBL/GenBank/DDBJ whole genome shotgun (WGS) entry which is preliminary data.</text>
</comment>
<reference evidence="2" key="1">
    <citation type="submission" date="2020-03" db="EMBL/GenBank/DDBJ databases">
        <authorList>
            <person name="Weist P."/>
        </authorList>
    </citation>
    <scope>NUCLEOTIDE SEQUENCE</scope>
</reference>
<gene>
    <name evidence="2" type="ORF">PLEPLA_LOCUS40413</name>
</gene>
<evidence type="ECO:0000256" key="1">
    <source>
        <dbReference type="SAM" id="MobiDB-lite"/>
    </source>
</evidence>
<dbReference type="EMBL" id="CADEAL010004137">
    <property type="protein sequence ID" value="CAB1452663.1"/>
    <property type="molecule type" value="Genomic_DNA"/>
</dbReference>
<dbReference type="AlphaFoldDB" id="A0A9N7VNZ8"/>
<protein>
    <submittedName>
        <fullName evidence="2">Uncharacterized protein</fullName>
    </submittedName>
</protein>
<evidence type="ECO:0000313" key="3">
    <source>
        <dbReference type="Proteomes" id="UP001153269"/>
    </source>
</evidence>
<sequence>MIIHHPSLFQLPQTAASCLLLLTIGELHFERKALRSAPQSHTVSIASSSLCVPGDVAEHHQCIWTALLLLCLSTQCLQTQTYTSSTEIPQPNGDPNRQPSCCGATDVAPQQEG</sequence>
<accession>A0A9N7VNZ8</accession>